<reference evidence="2 3" key="1">
    <citation type="journal article" date="2016" name="Nat. Commun.">
        <title>Extremotolerant tardigrade genome and improved radiotolerance of human cultured cells by tardigrade-unique protein.</title>
        <authorList>
            <person name="Hashimoto T."/>
            <person name="Horikawa D.D."/>
            <person name="Saito Y."/>
            <person name="Kuwahara H."/>
            <person name="Kozuka-Hata H."/>
            <person name="Shin-I T."/>
            <person name="Minakuchi Y."/>
            <person name="Ohishi K."/>
            <person name="Motoyama A."/>
            <person name="Aizu T."/>
            <person name="Enomoto A."/>
            <person name="Kondo K."/>
            <person name="Tanaka S."/>
            <person name="Hara Y."/>
            <person name="Koshikawa S."/>
            <person name="Sagara H."/>
            <person name="Miura T."/>
            <person name="Yokobori S."/>
            <person name="Miyagawa K."/>
            <person name="Suzuki Y."/>
            <person name="Kubo T."/>
            <person name="Oyama M."/>
            <person name="Kohara Y."/>
            <person name="Fujiyama A."/>
            <person name="Arakawa K."/>
            <person name="Katayama T."/>
            <person name="Toyoda A."/>
            <person name="Kunieda T."/>
        </authorList>
    </citation>
    <scope>NUCLEOTIDE SEQUENCE [LARGE SCALE GENOMIC DNA]</scope>
    <source>
        <strain evidence="2 3">YOKOZUNA-1</strain>
    </source>
</reference>
<dbReference type="Proteomes" id="UP000186922">
    <property type="component" value="Unassembled WGS sequence"/>
</dbReference>
<dbReference type="AlphaFoldDB" id="A0A1D1UZW2"/>
<accession>A0A1D1UZW2</accession>
<proteinExistence type="predicted"/>
<organism evidence="2 3">
    <name type="scientific">Ramazzottius varieornatus</name>
    <name type="common">Water bear</name>
    <name type="synonym">Tardigrade</name>
    <dbReference type="NCBI Taxonomy" id="947166"/>
    <lineage>
        <taxon>Eukaryota</taxon>
        <taxon>Metazoa</taxon>
        <taxon>Ecdysozoa</taxon>
        <taxon>Tardigrada</taxon>
        <taxon>Eutardigrada</taxon>
        <taxon>Parachela</taxon>
        <taxon>Hypsibioidea</taxon>
        <taxon>Ramazzottiidae</taxon>
        <taxon>Ramazzottius</taxon>
    </lineage>
</organism>
<comment type="caution">
    <text evidence="2">The sequence shown here is derived from an EMBL/GenBank/DDBJ whole genome shotgun (WGS) entry which is preliminary data.</text>
</comment>
<evidence type="ECO:0000313" key="2">
    <source>
        <dbReference type="EMBL" id="GAU95139.1"/>
    </source>
</evidence>
<sequence>MSRAIPIQKCCSAHKATPPPEPFDNQSHLTVTMKAQVVDIHRARRVPRSLLLVAGAILFVSLAAPVLRCGIGSSEICRPNGLQDLVNFMNGSADDERVD</sequence>
<gene>
    <name evidence="2" type="primary">RvY_06814-1</name>
    <name evidence="2" type="synonym">RvY_06814.1</name>
    <name evidence="2" type="ORF">RvY_06814</name>
</gene>
<protein>
    <submittedName>
        <fullName evidence="2">Uncharacterized protein</fullName>
    </submittedName>
</protein>
<keyword evidence="1" id="KW-0472">Membrane</keyword>
<keyword evidence="1" id="KW-0812">Transmembrane</keyword>
<feature type="transmembrane region" description="Helical" evidence="1">
    <location>
        <begin position="50"/>
        <end position="67"/>
    </location>
</feature>
<name>A0A1D1UZW2_RAMVA</name>
<evidence type="ECO:0000256" key="1">
    <source>
        <dbReference type="SAM" id="Phobius"/>
    </source>
</evidence>
<keyword evidence="1" id="KW-1133">Transmembrane helix</keyword>
<evidence type="ECO:0000313" key="3">
    <source>
        <dbReference type="Proteomes" id="UP000186922"/>
    </source>
</evidence>
<dbReference type="EMBL" id="BDGG01000003">
    <property type="protein sequence ID" value="GAU95139.1"/>
    <property type="molecule type" value="Genomic_DNA"/>
</dbReference>
<keyword evidence="3" id="KW-1185">Reference proteome</keyword>